<name>A0A8E2RRI5_9BURK</name>
<dbReference type="AlphaFoldDB" id="A0A8E2RRI5"/>
<organism evidence="1 2">
    <name type="scientific">Burkholderia multivorans</name>
    <dbReference type="NCBI Taxonomy" id="87883"/>
    <lineage>
        <taxon>Bacteria</taxon>
        <taxon>Pseudomonadati</taxon>
        <taxon>Pseudomonadota</taxon>
        <taxon>Betaproteobacteria</taxon>
        <taxon>Burkholderiales</taxon>
        <taxon>Burkholderiaceae</taxon>
        <taxon>Burkholderia</taxon>
        <taxon>Burkholderia cepacia complex</taxon>
    </lineage>
</organism>
<evidence type="ECO:0000313" key="1">
    <source>
        <dbReference type="EMBL" id="PRF18858.1"/>
    </source>
</evidence>
<proteinExistence type="predicted"/>
<gene>
    <name evidence="1" type="ORF">C6P98_25270</name>
</gene>
<accession>A0A8E2RRI5</accession>
<comment type="caution">
    <text evidence="1">The sequence shown here is derived from an EMBL/GenBank/DDBJ whole genome shotgun (WGS) entry which is preliminary data.</text>
</comment>
<protein>
    <submittedName>
        <fullName evidence="1">Uncharacterized protein</fullName>
    </submittedName>
</protein>
<dbReference type="Proteomes" id="UP000237686">
    <property type="component" value="Unassembled WGS sequence"/>
</dbReference>
<reference evidence="1 2" key="1">
    <citation type="submission" date="2018-03" db="EMBL/GenBank/DDBJ databases">
        <authorList>
            <person name="Nguyen K."/>
            <person name="Fouts D."/>
            <person name="Sutton G."/>
        </authorList>
    </citation>
    <scope>NUCLEOTIDE SEQUENCE [LARGE SCALE GENOMIC DNA]</scope>
    <source>
        <strain evidence="1 2">AU17135</strain>
    </source>
</reference>
<evidence type="ECO:0000313" key="2">
    <source>
        <dbReference type="Proteomes" id="UP000237686"/>
    </source>
</evidence>
<dbReference type="EMBL" id="PVFZ01000068">
    <property type="protein sequence ID" value="PRF18858.1"/>
    <property type="molecule type" value="Genomic_DNA"/>
</dbReference>
<sequence length="78" mass="8561">MTLVAAIERIFIVNTPHKEVSCASSAAQVFSENHIRQHEWRTHSACPCCDAALGLLSASVSATRRRIRLRKPASSTDV</sequence>